<evidence type="ECO:0000259" key="1">
    <source>
        <dbReference type="Pfam" id="PF01863"/>
    </source>
</evidence>
<dbReference type="Pfam" id="PF01863">
    <property type="entry name" value="YgjP-like"/>
    <property type="match status" value="1"/>
</dbReference>
<organism evidence="2 3">
    <name type="scientific">Comamonas suwonensis</name>
    <dbReference type="NCBI Taxonomy" id="2606214"/>
    <lineage>
        <taxon>Bacteria</taxon>
        <taxon>Pseudomonadati</taxon>
        <taxon>Pseudomonadota</taxon>
        <taxon>Betaproteobacteria</taxon>
        <taxon>Burkholderiales</taxon>
        <taxon>Comamonadaceae</taxon>
        <taxon>Comamonas</taxon>
    </lineage>
</organism>
<dbReference type="EMBL" id="JABBCQ020000014">
    <property type="protein sequence ID" value="MBI1625909.1"/>
    <property type="molecule type" value="Genomic_DNA"/>
</dbReference>
<gene>
    <name evidence="2" type="ORF">HF327_015535</name>
</gene>
<evidence type="ECO:0000313" key="3">
    <source>
        <dbReference type="Proteomes" id="UP000530032"/>
    </source>
</evidence>
<dbReference type="CDD" id="cd07344">
    <property type="entry name" value="M48_yhfN_like"/>
    <property type="match status" value="1"/>
</dbReference>
<dbReference type="Proteomes" id="UP000530032">
    <property type="component" value="Unassembled WGS sequence"/>
</dbReference>
<reference evidence="2" key="1">
    <citation type="submission" date="2020-12" db="EMBL/GenBank/DDBJ databases">
        <title>Comamonas sp. nov., isolated from stream water.</title>
        <authorList>
            <person name="Park K.-H."/>
        </authorList>
    </citation>
    <scope>NUCLEOTIDE SEQUENCE</scope>
    <source>
        <strain evidence="2">EJ-4</strain>
    </source>
</reference>
<name>A0A843BG10_9BURK</name>
<dbReference type="AlphaFoldDB" id="A0A843BG10"/>
<proteinExistence type="predicted"/>
<keyword evidence="3" id="KW-1185">Reference proteome</keyword>
<dbReference type="RefSeq" id="WP_198461076.1">
    <property type="nucleotide sequence ID" value="NZ_JABBCQ020000014.1"/>
</dbReference>
<comment type="caution">
    <text evidence="2">The sequence shown here is derived from an EMBL/GenBank/DDBJ whole genome shotgun (WGS) entry which is preliminary data.</text>
</comment>
<dbReference type="InterPro" id="IPR053136">
    <property type="entry name" value="UTP_pyrophosphatase-like"/>
</dbReference>
<sequence length="237" mass="27642">MPLLQYGRTTIEWRFQPDATLKRHYVTVERGQAVLLRGPLVNEIEQEALVRQRARWIREKLSQVNQPQAVEPIVTGSRLRYCGRSYFTEVRHAPNLATPQLRFTASRFIVENPTGLSIEPDILAPLLDGFYRERAHEKLLTRVRHWERQTGMQTHGTRIRHFQSRWASCNSQNVLEFDPRVMELPASVQDYVIVHELCHTVEKSHTKAFWALVAKHMPGWQRQHALLDIAKQAPLDI</sequence>
<accession>A0A843BG10</accession>
<dbReference type="PANTHER" id="PTHR30399">
    <property type="entry name" value="UNCHARACTERIZED PROTEIN YGJP"/>
    <property type="match status" value="1"/>
</dbReference>
<feature type="domain" description="YgjP-like metallopeptidase" evidence="1">
    <location>
        <begin position="22"/>
        <end position="228"/>
    </location>
</feature>
<dbReference type="PANTHER" id="PTHR30399:SF1">
    <property type="entry name" value="UTP PYROPHOSPHATASE"/>
    <property type="match status" value="1"/>
</dbReference>
<evidence type="ECO:0000313" key="2">
    <source>
        <dbReference type="EMBL" id="MBI1625909.1"/>
    </source>
</evidence>
<protein>
    <submittedName>
        <fullName evidence="2">M48 family metallopeptidase</fullName>
    </submittedName>
</protein>
<dbReference type="Gene3D" id="3.30.2010.10">
    <property type="entry name" value="Metalloproteases ('zincins'), catalytic domain"/>
    <property type="match status" value="1"/>
</dbReference>
<dbReference type="InterPro" id="IPR002725">
    <property type="entry name" value="YgjP-like_metallopeptidase"/>
</dbReference>